<evidence type="ECO:0000313" key="7">
    <source>
        <dbReference type="EMBL" id="RCJ27123.1"/>
    </source>
</evidence>
<accession>A0A367QUV5</accession>
<dbReference type="PANTHER" id="PTHR30024:SF42">
    <property type="entry name" value="ALIPHATIC SULFONATES-BINDING PROTEIN-RELATED"/>
    <property type="match status" value="1"/>
</dbReference>
<dbReference type="SMART" id="SM00062">
    <property type="entry name" value="PBPb"/>
    <property type="match status" value="1"/>
</dbReference>
<evidence type="ECO:0000256" key="2">
    <source>
        <dbReference type="ARBA" id="ARBA00022448"/>
    </source>
</evidence>
<comment type="caution">
    <text evidence="7">The sequence shown here is derived from an EMBL/GenBank/DDBJ whole genome shotgun (WGS) entry which is preliminary data.</text>
</comment>
<dbReference type="FunFam" id="3.40.190.10:FF:000050">
    <property type="entry name" value="Sulfonate ABC transporter substrate-binding protein"/>
    <property type="match status" value="1"/>
</dbReference>
<gene>
    <name evidence="7" type="ORF">A6770_01900</name>
</gene>
<organism evidence="7 8">
    <name type="scientific">Nostoc minutum NIES-26</name>
    <dbReference type="NCBI Taxonomy" id="1844469"/>
    <lineage>
        <taxon>Bacteria</taxon>
        <taxon>Bacillati</taxon>
        <taxon>Cyanobacteriota</taxon>
        <taxon>Cyanophyceae</taxon>
        <taxon>Nostocales</taxon>
        <taxon>Nostocaceae</taxon>
        <taxon>Nostoc</taxon>
    </lineage>
</organism>
<dbReference type="GO" id="GO:0042626">
    <property type="term" value="F:ATPase-coupled transmembrane transporter activity"/>
    <property type="evidence" value="ECO:0007669"/>
    <property type="project" value="InterPro"/>
</dbReference>
<proteinExistence type="inferred from homology"/>
<dbReference type="AlphaFoldDB" id="A0A367QUV5"/>
<name>A0A367QUV5_9NOSO</name>
<comment type="function">
    <text evidence="4">Part of a binding-protein-dependent transport system for aliphatic sulfonates. Putative binding protein.</text>
</comment>
<keyword evidence="2" id="KW-0813">Transport</keyword>
<dbReference type="InterPro" id="IPR010067">
    <property type="entry name" value="ABC_SsuA_sub-bd"/>
</dbReference>
<keyword evidence="3" id="KW-0732">Signal</keyword>
<comment type="similarity">
    <text evidence="1">Belongs to the bacterial solute-binding protein SsuA/TauA family.</text>
</comment>
<keyword evidence="8" id="KW-1185">Reference proteome</keyword>
<feature type="domain" description="Solute-binding protein family 3/N-terminal" evidence="6">
    <location>
        <begin position="82"/>
        <end position="300"/>
    </location>
</feature>
<evidence type="ECO:0000313" key="8">
    <source>
        <dbReference type="Proteomes" id="UP000252107"/>
    </source>
</evidence>
<dbReference type="EMBL" id="LXQD01000306">
    <property type="protein sequence ID" value="RCJ27123.1"/>
    <property type="molecule type" value="Genomic_DNA"/>
</dbReference>
<evidence type="ECO:0000256" key="3">
    <source>
        <dbReference type="ARBA" id="ARBA00022729"/>
    </source>
</evidence>
<evidence type="ECO:0000256" key="1">
    <source>
        <dbReference type="ARBA" id="ARBA00010742"/>
    </source>
</evidence>
<evidence type="ECO:0000256" key="4">
    <source>
        <dbReference type="ARBA" id="ARBA00055538"/>
    </source>
</evidence>
<dbReference type="CDD" id="cd13557">
    <property type="entry name" value="PBP2_SsuA"/>
    <property type="match status" value="1"/>
</dbReference>
<dbReference type="Pfam" id="PF13379">
    <property type="entry name" value="NMT1_2"/>
    <property type="match status" value="1"/>
</dbReference>
<dbReference type="SUPFAM" id="SSF53850">
    <property type="entry name" value="Periplasmic binding protein-like II"/>
    <property type="match status" value="1"/>
</dbReference>
<dbReference type="InterPro" id="IPR001638">
    <property type="entry name" value="Solute-binding_3/MltF_N"/>
</dbReference>
<dbReference type="GO" id="GO:0016020">
    <property type="term" value="C:membrane"/>
    <property type="evidence" value="ECO:0007669"/>
    <property type="project" value="InterPro"/>
</dbReference>
<dbReference type="Proteomes" id="UP000252107">
    <property type="component" value="Unassembled WGS sequence"/>
</dbReference>
<sequence>MVRLIFRRLVAKWLSLTKFSNLRFNKQQKLLFANSRLTVTGAFLTGLCLSLLFAACSSPSSVNSSNPSATSVINSAPTKASVLRFGYQKSNILLKTKGVLEKRLSPEGVSVEWIEFPAGPQLLEAMNVGSIDVGHVGESPPIFAQAAGASLTYIAGITASPAGSAILVPQNSSIQNLTNLKDKKIAFQKGSSAHLLLVQALEKAGLKYTDIEPKYLPPADARAAFVKGSVDAWVIWDPFYAAAQEATKARVLIDGTGINKQGGYYLASRKFVTENPQIVKVTLEEIQKLEEWSKQHREEVAQTLAPVLGIDIETMRKATNRRTFGIVPIDDNLINLQQQVADTYYELKLIPKQVNVKSAVLTKEEYAAFSPKI</sequence>
<dbReference type="NCBIfam" id="NF008588">
    <property type="entry name" value="PRK11553.1"/>
    <property type="match status" value="1"/>
</dbReference>
<dbReference type="NCBIfam" id="TIGR01728">
    <property type="entry name" value="SsuA_fam"/>
    <property type="match status" value="1"/>
</dbReference>
<evidence type="ECO:0000259" key="6">
    <source>
        <dbReference type="SMART" id="SM00062"/>
    </source>
</evidence>
<dbReference type="Gene3D" id="3.40.190.10">
    <property type="entry name" value="Periplasmic binding protein-like II"/>
    <property type="match status" value="2"/>
</dbReference>
<reference evidence="7" key="1">
    <citation type="submission" date="2016-04" db="EMBL/GenBank/DDBJ databases">
        <authorList>
            <person name="Tabuchi Yagui T.R."/>
        </authorList>
    </citation>
    <scope>NUCLEOTIDE SEQUENCE [LARGE SCALE GENOMIC DNA]</scope>
    <source>
        <strain evidence="7">NIES-26</strain>
    </source>
</reference>
<protein>
    <recommendedName>
        <fullName evidence="5">Putative aliphatic sulfonates-binding protein</fullName>
    </recommendedName>
</protein>
<evidence type="ECO:0000256" key="5">
    <source>
        <dbReference type="ARBA" id="ARBA00070228"/>
    </source>
</evidence>
<dbReference type="PANTHER" id="PTHR30024">
    <property type="entry name" value="ALIPHATIC SULFONATES-BINDING PROTEIN-RELATED"/>
    <property type="match status" value="1"/>
</dbReference>